<keyword evidence="1 3" id="KW-0547">Nucleotide-binding</keyword>
<protein>
    <recommendedName>
        <fullName evidence="4">Kinesin-like protein</fullName>
    </recommendedName>
</protein>
<dbReference type="InterPro" id="IPR001752">
    <property type="entry name" value="Kinesin_motor_dom"/>
</dbReference>
<keyword evidence="2 3" id="KW-0067">ATP-binding</keyword>
<feature type="domain" description="Kinesin motor" evidence="5">
    <location>
        <begin position="6"/>
        <end position="255"/>
    </location>
</feature>
<proteinExistence type="inferred from homology"/>
<dbReference type="InterPro" id="IPR036961">
    <property type="entry name" value="Kinesin_motor_dom_sf"/>
</dbReference>
<dbReference type="PANTHER" id="PTHR47969">
    <property type="entry name" value="CHROMOSOME-ASSOCIATED KINESIN KIF4A-RELATED"/>
    <property type="match status" value="1"/>
</dbReference>
<dbReference type="PROSITE" id="PS50067">
    <property type="entry name" value="KINESIN_MOTOR_2"/>
    <property type="match status" value="1"/>
</dbReference>
<dbReference type="PROSITE" id="PS00411">
    <property type="entry name" value="KINESIN_MOTOR_1"/>
    <property type="match status" value="1"/>
</dbReference>
<gene>
    <name evidence="6" type="ORF">PCOR1329_LOCUS21596</name>
</gene>
<accession>A0ABN9RLV0</accession>
<dbReference type="SMART" id="SM00129">
    <property type="entry name" value="KISc"/>
    <property type="match status" value="1"/>
</dbReference>
<evidence type="ECO:0000313" key="7">
    <source>
        <dbReference type="Proteomes" id="UP001189429"/>
    </source>
</evidence>
<dbReference type="EMBL" id="CAUYUJ010007125">
    <property type="protein sequence ID" value="CAK0819654.1"/>
    <property type="molecule type" value="Genomic_DNA"/>
</dbReference>
<reference evidence="6" key="1">
    <citation type="submission" date="2023-10" db="EMBL/GenBank/DDBJ databases">
        <authorList>
            <person name="Chen Y."/>
            <person name="Shah S."/>
            <person name="Dougan E. K."/>
            <person name="Thang M."/>
            <person name="Chan C."/>
        </authorList>
    </citation>
    <scope>NUCLEOTIDE SEQUENCE [LARGE SCALE GENOMIC DNA]</scope>
</reference>
<comment type="similarity">
    <text evidence="3 4">Belongs to the TRAFAC class myosin-kinesin ATPase superfamily. Kinesin family.</text>
</comment>
<dbReference type="PANTHER" id="PTHR47969:SF29">
    <property type="entry name" value="KINESIN-LIKE PROTEIN"/>
    <property type="match status" value="1"/>
</dbReference>
<sequence>MADAEAIKVAVRVRPLNGRERGRGDTAVVGIGQAGDVQVEIPNDKQPRCFAFDFGYGPDADQQRVHEDLGESLITNVVDGYNSCLFAYGQTGAGKSWSVTGDVRSPQQRGLLPRICEGLFARLGATDGLEESTIVCTYLEIYNEKMRDLLTPSSSTLEVRKHPALGIIVPGLAESVVTGFEGVEKLLELGNSLRTVSSTAMNAESSRSHAVFTLTVKQSLADKRQRQAQLHIVDLAGSERQKKTEARDGLRETPT</sequence>
<keyword evidence="7" id="KW-1185">Reference proteome</keyword>
<evidence type="ECO:0000259" key="5">
    <source>
        <dbReference type="PROSITE" id="PS50067"/>
    </source>
</evidence>
<keyword evidence="4" id="KW-0493">Microtubule</keyword>
<dbReference type="PRINTS" id="PR00380">
    <property type="entry name" value="KINESINHEAVY"/>
</dbReference>
<dbReference type="Pfam" id="PF00225">
    <property type="entry name" value="Kinesin"/>
    <property type="match status" value="1"/>
</dbReference>
<evidence type="ECO:0000256" key="3">
    <source>
        <dbReference type="PROSITE-ProRule" id="PRU00283"/>
    </source>
</evidence>
<keyword evidence="3 4" id="KW-0505">Motor protein</keyword>
<evidence type="ECO:0000256" key="4">
    <source>
        <dbReference type="RuleBase" id="RU000394"/>
    </source>
</evidence>
<evidence type="ECO:0000256" key="1">
    <source>
        <dbReference type="ARBA" id="ARBA00022741"/>
    </source>
</evidence>
<feature type="binding site" evidence="3">
    <location>
        <begin position="89"/>
        <end position="96"/>
    </location>
    <ligand>
        <name>ATP</name>
        <dbReference type="ChEBI" id="CHEBI:30616"/>
    </ligand>
</feature>
<comment type="caution">
    <text evidence="6">The sequence shown here is derived from an EMBL/GenBank/DDBJ whole genome shotgun (WGS) entry which is preliminary data.</text>
</comment>
<dbReference type="InterPro" id="IPR027417">
    <property type="entry name" value="P-loop_NTPase"/>
</dbReference>
<evidence type="ECO:0000256" key="2">
    <source>
        <dbReference type="ARBA" id="ARBA00022840"/>
    </source>
</evidence>
<evidence type="ECO:0000313" key="6">
    <source>
        <dbReference type="EMBL" id="CAK0819654.1"/>
    </source>
</evidence>
<dbReference type="Proteomes" id="UP001189429">
    <property type="component" value="Unassembled WGS sequence"/>
</dbReference>
<dbReference type="InterPro" id="IPR019821">
    <property type="entry name" value="Kinesin_motor_CS"/>
</dbReference>
<dbReference type="Gene3D" id="3.40.850.10">
    <property type="entry name" value="Kinesin motor domain"/>
    <property type="match status" value="1"/>
</dbReference>
<dbReference type="SUPFAM" id="SSF52540">
    <property type="entry name" value="P-loop containing nucleoside triphosphate hydrolases"/>
    <property type="match status" value="1"/>
</dbReference>
<dbReference type="InterPro" id="IPR027640">
    <property type="entry name" value="Kinesin-like_fam"/>
</dbReference>
<organism evidence="6 7">
    <name type="scientific">Prorocentrum cordatum</name>
    <dbReference type="NCBI Taxonomy" id="2364126"/>
    <lineage>
        <taxon>Eukaryota</taxon>
        <taxon>Sar</taxon>
        <taxon>Alveolata</taxon>
        <taxon>Dinophyceae</taxon>
        <taxon>Prorocentrales</taxon>
        <taxon>Prorocentraceae</taxon>
        <taxon>Prorocentrum</taxon>
    </lineage>
</organism>
<name>A0ABN9RLV0_9DINO</name>